<dbReference type="SUPFAM" id="SSF48371">
    <property type="entry name" value="ARM repeat"/>
    <property type="match status" value="2"/>
</dbReference>
<dbReference type="Pfam" id="PF23243">
    <property type="entry name" value="HEAT_HEATR1"/>
    <property type="match status" value="1"/>
</dbReference>
<proteinExistence type="inferred from homology"/>
<comment type="similarity">
    <text evidence="2 11">Belongs to the HEATR1/UTP10 family.</text>
</comment>
<evidence type="ECO:0000256" key="3">
    <source>
        <dbReference type="ARBA" id="ARBA00011399"/>
    </source>
</evidence>
<dbReference type="SMART" id="SM01036">
    <property type="entry name" value="BP28CT"/>
    <property type="match status" value="1"/>
</dbReference>
<dbReference type="OrthoDB" id="31183at2759"/>
<evidence type="ECO:0000256" key="5">
    <source>
        <dbReference type="ARBA" id="ARBA00022517"/>
    </source>
</evidence>
<evidence type="ECO:0000256" key="6">
    <source>
        <dbReference type="ARBA" id="ARBA00022552"/>
    </source>
</evidence>
<comment type="subcellular location">
    <subcellularLocation>
        <location evidence="1 11">Nucleus</location>
        <location evidence="1 11">Nucleolus</location>
    </subcellularLocation>
</comment>
<protein>
    <recommendedName>
        <fullName evidence="4 11">U3 small nucleolar RNA-associated protein 10</fullName>
    </recommendedName>
</protein>
<dbReference type="GO" id="GO:0034455">
    <property type="term" value="C:t-UTP complex"/>
    <property type="evidence" value="ECO:0007669"/>
    <property type="project" value="TreeGrafter"/>
</dbReference>
<dbReference type="PANTHER" id="PTHR13457">
    <property type="entry name" value="BAP28"/>
    <property type="match status" value="1"/>
</dbReference>
<comment type="function">
    <text evidence="9">Involved in nucleolar processing of pre-18S ribosomal RNA. Involved in ribosome biosynthesis.</text>
</comment>
<evidence type="ECO:0000256" key="10">
    <source>
        <dbReference type="PROSITE-ProRule" id="PRU00103"/>
    </source>
</evidence>
<dbReference type="Proteomes" id="UP000509510">
    <property type="component" value="Chromosome III"/>
</dbReference>
<dbReference type="GO" id="GO:0030515">
    <property type="term" value="F:snoRNA binding"/>
    <property type="evidence" value="ECO:0007669"/>
    <property type="project" value="TreeGrafter"/>
</dbReference>
<comment type="subunit">
    <text evidence="3 11">Component of the ribosomal small subunit (SSU) processome.</text>
</comment>
<evidence type="ECO:0000256" key="1">
    <source>
        <dbReference type="ARBA" id="ARBA00004604"/>
    </source>
</evidence>
<dbReference type="KEGG" id="trg:TRUGW13939_06624"/>
<gene>
    <name evidence="14" type="ORF">TRUGW13939_06624</name>
</gene>
<dbReference type="PANTHER" id="PTHR13457:SF1">
    <property type="entry name" value="HEAT REPEAT-CONTAINING PROTEIN 1"/>
    <property type="match status" value="1"/>
</dbReference>
<dbReference type="GeneID" id="55994119"/>
<evidence type="ECO:0000313" key="15">
    <source>
        <dbReference type="Proteomes" id="UP000509510"/>
    </source>
</evidence>
<dbReference type="Pfam" id="PF12397">
    <property type="entry name" value="U3snoRNP10"/>
    <property type="match status" value="1"/>
</dbReference>
<dbReference type="EMBL" id="CP055900">
    <property type="protein sequence ID" value="QKX59490.1"/>
    <property type="molecule type" value="Genomic_DNA"/>
</dbReference>
<feature type="domain" description="BP28 C-terminal" evidence="13">
    <location>
        <begin position="1505"/>
        <end position="1658"/>
    </location>
</feature>
<keyword evidence="5 11" id="KW-0690">Ribosome biogenesis</keyword>
<dbReference type="Gene3D" id="1.25.10.10">
    <property type="entry name" value="Leucine-rich Repeat Variant"/>
    <property type="match status" value="3"/>
</dbReference>
<keyword evidence="15" id="KW-1185">Reference proteome</keyword>
<dbReference type="InterPro" id="IPR021133">
    <property type="entry name" value="HEAT_type_2"/>
</dbReference>
<dbReference type="PROSITE" id="PS50077">
    <property type="entry name" value="HEAT_REPEAT"/>
    <property type="match status" value="1"/>
</dbReference>
<dbReference type="RefSeq" id="XP_035345668.1">
    <property type="nucleotide sequence ID" value="XM_035489775.1"/>
</dbReference>
<evidence type="ECO:0000256" key="9">
    <source>
        <dbReference type="ARBA" id="ARBA00025076"/>
    </source>
</evidence>
<evidence type="ECO:0000313" key="14">
    <source>
        <dbReference type="EMBL" id="QKX59490.1"/>
    </source>
</evidence>
<dbReference type="InterPro" id="IPR022125">
    <property type="entry name" value="U3snoRNP10_N"/>
</dbReference>
<evidence type="ECO:0000256" key="4">
    <source>
        <dbReference type="ARBA" id="ARBA00015399"/>
    </source>
</evidence>
<keyword evidence="8 11" id="KW-0687">Ribonucleoprotein</keyword>
<evidence type="ECO:0000256" key="8">
    <source>
        <dbReference type="ARBA" id="ARBA00023274"/>
    </source>
</evidence>
<dbReference type="Pfam" id="PF08146">
    <property type="entry name" value="BP28CT"/>
    <property type="match status" value="1"/>
</dbReference>
<name>A0A7H8QZG7_TALRU</name>
<evidence type="ECO:0000256" key="12">
    <source>
        <dbReference type="SAM" id="MobiDB-lite"/>
    </source>
</evidence>
<reference evidence="15" key="1">
    <citation type="submission" date="2020-06" db="EMBL/GenBank/DDBJ databases">
        <title>A chromosome-scale genome assembly of Talaromyces rugulosus W13939.</title>
        <authorList>
            <person name="Wang B."/>
            <person name="Guo L."/>
            <person name="Ye K."/>
            <person name="Wang L."/>
        </authorList>
    </citation>
    <scope>NUCLEOTIDE SEQUENCE [LARGE SCALE GENOMIC DNA]</scope>
    <source>
        <strain evidence="15">W13939</strain>
    </source>
</reference>
<dbReference type="InterPro" id="IPR040191">
    <property type="entry name" value="UTP10"/>
</dbReference>
<dbReference type="GO" id="GO:0032040">
    <property type="term" value="C:small-subunit processome"/>
    <property type="evidence" value="ECO:0007669"/>
    <property type="project" value="TreeGrafter"/>
</dbReference>
<sequence length="1801" mass="198937">MASSLSAQLAQIASTSTNPLDLKAQQVAHSKSLIFDSKTAKSQDFHTVYEICHEGFRELCQLDTRFTEFDRTIFSPHSKTEDRSEMTAAQNKDLDAVLESFMALVGGRLQLTPAIAALDWLVRRFRVHEFNTGFLILTFLPYHSLPIFLSLLNILPENLSSAFNYLVPYKKSRINPPRDAIIRTAVKNKDFSMALNNYTIQVSKQKAHYHGLLVFWSGITMQACSEMLDSARSGRRDVEKKNHEDIFMRLLPVLNNGLAMKKVSELTIGCYMIIVVFGTKAALTEDVINTLMTAVSGSWTQETVNSAMVTLAVLAEQKDESSLPKKVVHSFLKLDKPVDLLADVATQYKTTGLLLGLIAGCLVEMRKNALQSGIEFISSVFERGLLDETASKSALKMILDTTLDSRQKGDLSLDLQTQVSEFVQTLNISNTYRPLLQAVTAESDMDIDNLEHSLQLTIEAKPALPPTEDVEMADAEEQEVDTFTPLLQSLTKEPFASSSFLTERTEPIFERLTQALTLALDAPEKWEQVCSLPVLGKAHLAKSPQYISFFVRLFSGPYSVRLRAAALKTISASLEAADSVVDMQALVPYIIAALADPSKALRTETAKLVETLFQIQRKAKKEDSVAIWAQDTLYTQTKQSSPAWMPTRDLQKIIDAVLLTGLEGYVQDHTYIVSTLQRTLKGSNTQSNEESATDLKKSLRQSFLSFLCSHVVFTPVYAVKLRLLKIVNGVDKIGSMTRTKDLSPLVEKWRALSEAEVSDICTAENLFRAELEQEIVASVSAKDKDAENVLLSNVEKSTDGTRPSFVSAVFARIAQIWNKFSPERQVSTSRHIFDLSFNGSVIIQGDARDTLRNVQLPGTILTEFLEKIPELVATLEGHSPSPKRRRTNQNNAVSASVSSAELNEAVEKVTYILELVDSSIPDEHPEITPSLFKALAALHLLKSRIESGLGYLLSLALGSLLAIVNKSKSSSKPLFDTSAIRADLVVDCVRTTESPQVQNTALLLVSSLAVIAPEQVLHSVMPIFTFMGSSVLKKDDDYSVMVIDQTINQVVPVLVQSLRNQKRDVVAGTSDLLLSFTAAFEHIPSHRRQRLFQALVTKLGAQDFLFAVLAMLANRHGLDKNVSSLVTSIVNNLDPQVQLISYQKYLNLVSDCLKPKPGISSVLLGIGNEGADDKYVVTETLLRSLAHFFKNPALGSQMKAIFDSDDEEKTAVVGTLFSQILEQVLALADAVRDVKPVSNACSEVLASVLGVLSLVDFLDTVEQLLQRPSADVRRKVLRLLETRLRQSPERDGASQNRVLDFIVFLVDIIKSSDDTLLKHAAVACIDRIAEKYGRKDPEKVVPAAMVIASDACIGQKDNKIRVMGVLCLASVAEVLGEAVIPTLPETLKRSLSLLEVSMEKETVNEPLHNAVFSLLSALLVQVPYMMSSKNLDKILELSFKSAELELSAEGDDARRDTLKLIAKKVDVKDSFSAVERKWAVATTSGSVATKEALDIISLAIDKHPKSDTVKNVGILTKLLHKAFDLRREQPSAPEDSQFEEPELDAIESIVNSLAIKMIYKLNDTVFRPLFMDLVQWATNGLSKADTEGRLLRLTSFYKFLQTFFSTLKSIVTSYSSYILDNSIEVLKISKPSSKESKDLWLAAVRTLISAFEHDQDGFWQSPSHLSGVSEALISQLPRATNSSTAAAIISEVVPAISELAVAADSPDNYKEMNTAIMKYLRPSTSAAADGGDSPHTRLAALKAEQALTERLGEEWLALLPEMLPYISELMEDEDETVEKEARKWVKSIEEVLGEKLDDMLT</sequence>
<organism evidence="14 15">
    <name type="scientific">Talaromyces rugulosus</name>
    <name type="common">Penicillium rugulosum</name>
    <dbReference type="NCBI Taxonomy" id="121627"/>
    <lineage>
        <taxon>Eukaryota</taxon>
        <taxon>Fungi</taxon>
        <taxon>Dikarya</taxon>
        <taxon>Ascomycota</taxon>
        <taxon>Pezizomycotina</taxon>
        <taxon>Eurotiomycetes</taxon>
        <taxon>Eurotiomycetidae</taxon>
        <taxon>Eurotiales</taxon>
        <taxon>Trichocomaceae</taxon>
        <taxon>Talaromyces</taxon>
        <taxon>Talaromyces sect. Islandici</taxon>
    </lineage>
</organism>
<evidence type="ECO:0000259" key="13">
    <source>
        <dbReference type="SMART" id="SM01036"/>
    </source>
</evidence>
<dbReference type="GO" id="GO:0030686">
    <property type="term" value="C:90S preribosome"/>
    <property type="evidence" value="ECO:0007669"/>
    <property type="project" value="TreeGrafter"/>
</dbReference>
<dbReference type="GO" id="GO:0045943">
    <property type="term" value="P:positive regulation of transcription by RNA polymerase I"/>
    <property type="evidence" value="ECO:0007669"/>
    <property type="project" value="TreeGrafter"/>
</dbReference>
<dbReference type="InterPro" id="IPR012954">
    <property type="entry name" value="BP28_C_dom"/>
</dbReference>
<evidence type="ECO:0000256" key="7">
    <source>
        <dbReference type="ARBA" id="ARBA00023242"/>
    </source>
</evidence>
<feature type="region of interest" description="Disordered" evidence="12">
    <location>
        <begin position="876"/>
        <end position="895"/>
    </location>
</feature>
<evidence type="ECO:0000256" key="11">
    <source>
        <dbReference type="RuleBase" id="RU367065"/>
    </source>
</evidence>
<feature type="repeat" description="HEAT" evidence="10">
    <location>
        <begin position="1762"/>
        <end position="1800"/>
    </location>
</feature>
<keyword evidence="7 11" id="KW-0539">Nucleus</keyword>
<dbReference type="InterPro" id="IPR016024">
    <property type="entry name" value="ARM-type_fold"/>
</dbReference>
<dbReference type="InterPro" id="IPR011989">
    <property type="entry name" value="ARM-like"/>
</dbReference>
<dbReference type="InterPro" id="IPR056473">
    <property type="entry name" value="HEAT_Utp10/HEAT1"/>
</dbReference>
<accession>A0A7H8QZG7</accession>
<evidence type="ECO:0000256" key="2">
    <source>
        <dbReference type="ARBA" id="ARBA00010559"/>
    </source>
</evidence>
<dbReference type="GO" id="GO:0000462">
    <property type="term" value="P:maturation of SSU-rRNA from tricistronic rRNA transcript (SSU-rRNA, 5.8S rRNA, LSU-rRNA)"/>
    <property type="evidence" value="ECO:0007669"/>
    <property type="project" value="TreeGrafter"/>
</dbReference>
<keyword evidence="6 11" id="KW-0698">rRNA processing</keyword>